<feature type="domain" description="BHLH" evidence="6">
    <location>
        <begin position="1312"/>
        <end position="1364"/>
    </location>
</feature>
<dbReference type="InterPro" id="IPR036638">
    <property type="entry name" value="HLH_DNA-bd_sf"/>
</dbReference>
<dbReference type="InterPro" id="IPR019452">
    <property type="entry name" value="VPS39/TGF_beta_rcpt-assoc_1"/>
</dbReference>
<evidence type="ECO:0000259" key="6">
    <source>
        <dbReference type="PROSITE" id="PS50888"/>
    </source>
</evidence>
<evidence type="ECO:0000313" key="8">
    <source>
        <dbReference type="Proteomes" id="UP001142055"/>
    </source>
</evidence>
<gene>
    <name evidence="7" type="ORF">RDWZM_008949</name>
</gene>
<dbReference type="PROSITE" id="PS50888">
    <property type="entry name" value="BHLH"/>
    <property type="match status" value="1"/>
</dbReference>
<dbReference type="Pfam" id="PF00010">
    <property type="entry name" value="HLH"/>
    <property type="match status" value="1"/>
</dbReference>
<evidence type="ECO:0000256" key="4">
    <source>
        <dbReference type="SAM" id="Phobius"/>
    </source>
</evidence>
<keyword evidence="4" id="KW-0812">Transmembrane</keyword>
<dbReference type="GO" id="GO:0034058">
    <property type="term" value="P:endosomal vesicle fusion"/>
    <property type="evidence" value="ECO:0007669"/>
    <property type="project" value="TreeGrafter"/>
</dbReference>
<dbReference type="PANTHER" id="PTHR12894:SF49">
    <property type="entry name" value="VAM6_VPS39-LIKE PROTEIN"/>
    <property type="match status" value="1"/>
</dbReference>
<evidence type="ECO:0000256" key="2">
    <source>
        <dbReference type="ARBA" id="ARBA00023136"/>
    </source>
</evidence>
<dbReference type="GO" id="GO:0016020">
    <property type="term" value="C:membrane"/>
    <property type="evidence" value="ECO:0007669"/>
    <property type="project" value="TreeGrafter"/>
</dbReference>
<evidence type="ECO:0000256" key="1">
    <source>
        <dbReference type="ARBA" id="ARBA00004184"/>
    </source>
</evidence>
<comment type="caution">
    <text evidence="7">The sequence shown here is derived from an EMBL/GenBank/DDBJ whole genome shotgun (WGS) entry which is preliminary data.</text>
</comment>
<dbReference type="GO" id="GO:0005737">
    <property type="term" value="C:cytoplasm"/>
    <property type="evidence" value="ECO:0007669"/>
    <property type="project" value="TreeGrafter"/>
</dbReference>
<keyword evidence="8" id="KW-1185">Reference proteome</keyword>
<dbReference type="Gene3D" id="4.10.280.10">
    <property type="entry name" value="Helix-loop-helix DNA-binding domain"/>
    <property type="match status" value="1"/>
</dbReference>
<dbReference type="InterPro" id="IPR011598">
    <property type="entry name" value="bHLH_dom"/>
</dbReference>
<dbReference type="OMA" id="RINNCHL"/>
<dbReference type="InterPro" id="IPR032914">
    <property type="entry name" value="Vam6/VPS39/TRAP1"/>
</dbReference>
<dbReference type="PROSITE" id="PS50219">
    <property type="entry name" value="CNH"/>
    <property type="match status" value="1"/>
</dbReference>
<evidence type="ECO:0000313" key="7">
    <source>
        <dbReference type="EMBL" id="KAJ6217792.1"/>
    </source>
</evidence>
<name>A0A9Q0M2R1_BLOTA</name>
<dbReference type="Pfam" id="PF10218">
    <property type="entry name" value="SPRING1"/>
    <property type="match status" value="1"/>
</dbReference>
<feature type="transmembrane region" description="Helical" evidence="4">
    <location>
        <begin position="44"/>
        <end position="68"/>
    </location>
</feature>
<organism evidence="7 8">
    <name type="scientific">Blomia tropicalis</name>
    <name type="common">Mite</name>
    <dbReference type="NCBI Taxonomy" id="40697"/>
    <lineage>
        <taxon>Eukaryota</taxon>
        <taxon>Metazoa</taxon>
        <taxon>Ecdysozoa</taxon>
        <taxon>Arthropoda</taxon>
        <taxon>Chelicerata</taxon>
        <taxon>Arachnida</taxon>
        <taxon>Acari</taxon>
        <taxon>Acariformes</taxon>
        <taxon>Sarcoptiformes</taxon>
        <taxon>Astigmata</taxon>
        <taxon>Glycyphagoidea</taxon>
        <taxon>Echimyopodidae</taxon>
        <taxon>Blomia</taxon>
    </lineage>
</organism>
<keyword evidence="4" id="KW-1133">Transmembrane helix</keyword>
<proteinExistence type="inferred from homology"/>
<dbReference type="InterPro" id="IPR001180">
    <property type="entry name" value="CNH_dom"/>
</dbReference>
<dbReference type="PANTHER" id="PTHR12894">
    <property type="entry name" value="CNH DOMAIN CONTAINING"/>
    <property type="match status" value="1"/>
</dbReference>
<dbReference type="InterPro" id="IPR019352">
    <property type="entry name" value="SPRING1"/>
</dbReference>
<keyword evidence="2 4" id="KW-0472">Membrane</keyword>
<dbReference type="GO" id="GO:2000640">
    <property type="term" value="P:positive regulation of SREBP signaling pathway"/>
    <property type="evidence" value="ECO:0007669"/>
    <property type="project" value="InterPro"/>
</dbReference>
<dbReference type="Proteomes" id="UP001142055">
    <property type="component" value="Chromosome 3"/>
</dbReference>
<reference evidence="7" key="1">
    <citation type="submission" date="2022-12" db="EMBL/GenBank/DDBJ databases">
        <title>Genome assemblies of Blomia tropicalis.</title>
        <authorList>
            <person name="Cui Y."/>
        </authorList>
    </citation>
    <scope>NUCLEOTIDE SEQUENCE</scope>
    <source>
        <tissue evidence="7">Adult mites</tissue>
    </source>
</reference>
<evidence type="ECO:0000256" key="3">
    <source>
        <dbReference type="ARBA" id="ARBA00038201"/>
    </source>
</evidence>
<sequence>MTSTLSSSPLIQKPNTQSSRLSLRIVEQLKGLTFFLMRPLRKKAVLILILVASILYCIVSVTQFHLFAKINKKSEDRTKEHIVDSISDNALEHHVHSASITIVPNIHDEEFAFLKRQHNLRENLDGKANKLSKTSENLYSSHSMEFKNVTKYSTSDVLAVSASNGIKCRNSVQGKYMIVDDRGYVCPIKLVGINGCCHTLFTSTKDVSNNLYSCKSCNSVGCCSIYEYCISCCMAPSNRELLNRLVTEQKSPVFKIFMASITDYFELCLTKCRTSSASVQHENTYRNPLAKYYDYILVGTKEGHLLMYKLDIKSKTPSDYEIKPHLLRSAKQFSKKPIIQIQAIPEHRILVSLSDNIISIHNLDKISFPLITTITKTKGATHFSLDVSRHKTLTGEIQTTVRMCVVVKYHLMFFYWKNNEFHELRSNIKLLEIAKTVVWHGKFLYIGMKTQYMQVSIDGGKVKELFPIVTEPLILSLQSSSSNGSVLGSGIANSSVDGGLALCRENQTFIFDHEAKPLLDFPLTWSDQPLSIADDSLFILSILSNDSSVEVLTTCSSKIVHIQRINFTVTNSTPVSIPITKPLKCISKWRNRVGQLILHSQSDVVLLKAVTREQQIRLLQMEKHFDLALKVVEMCSNDFDDLLPLKFDIDEDVFSSTASESLNLIDPSETEKLKLRIRNSQALDKFCRGDFKEAIAIFQSLKTDPSYVIGLYPDLLPEEFRARLNYPSKLPHFEGAILEQGLLVLIDYLLEVRRKIKDDINKLESSNSKPTADDRSRYIPKLFFPDLFKLQSIIDTSLLKCYLHTNDALVAPLLRIPDNHCHLEETEKALRKRQKYNELVILYRTKGLHRNALDLLHQQAKFSDNKNAQSNRFKLIQYLQELGSDNIELIFEYSEWLLREYPDEGLEIFIDDSLMEFDGQNALPREMVLDYLETRIGSSSLVMSYLDHCIFAWNETRTKFHDCLINKYREKIRLLMAEYQLENCRSQKLDNTIEILDENEVGKMDNDDDNNNKNVEQDYRKDFKEYHLRPEPAGQEPGDLGLYRRKLMKLLRESDHYSTETLPTYLLHDGLFDERAIVMGKIGNHQEALVIYVHILQDLQRAEEYCHMQYNQIDKKQQNSSLAAKSSHFYQAKDVFLLLFQQCLKAPDSTEIRNGLEPNENNQFNSQLQLSKSINTYLQVNFNSTDNKYRHLYEKLTFNVRIAIAILARHSTRINLIRAIEMLPPELPLAALVAIMTQSMEHITSQKNYVQILCQLLHAQRLRAHQARIRIEQTNRLLLTNLDICQVCTKKIGKRSVLCIFCLDNIIYHKPITMIIDGSATMAANVEIQKMLYKLKDLVPGIPQDRKLSKLEIMQYVIDYIADLENVLEQNGSEQTNKSSHLGALFNRQLVN</sequence>
<dbReference type="GO" id="GO:0012505">
    <property type="term" value="C:endomembrane system"/>
    <property type="evidence" value="ECO:0007669"/>
    <property type="project" value="UniProtKB-SubCell"/>
</dbReference>
<evidence type="ECO:0000259" key="5">
    <source>
        <dbReference type="PROSITE" id="PS50219"/>
    </source>
</evidence>
<feature type="domain" description="CNH" evidence="5">
    <location>
        <begin position="283"/>
        <end position="580"/>
    </location>
</feature>
<dbReference type="SUPFAM" id="SSF47459">
    <property type="entry name" value="HLH, helix-loop-helix DNA-binding domain"/>
    <property type="match status" value="1"/>
</dbReference>
<protein>
    <recommendedName>
        <fullName evidence="9">Vam6/Vps39-like protein</fullName>
    </recommendedName>
</protein>
<accession>A0A9Q0M2R1</accession>
<comment type="similarity">
    <text evidence="3">Belongs to the VAM6/VPS39 family.</text>
</comment>
<comment type="subcellular location">
    <subcellularLocation>
        <location evidence="1">Endomembrane system</location>
        <topology evidence="1">Peripheral membrane protein</topology>
    </subcellularLocation>
</comment>
<dbReference type="GO" id="GO:0046983">
    <property type="term" value="F:protein dimerization activity"/>
    <property type="evidence" value="ECO:0007669"/>
    <property type="project" value="InterPro"/>
</dbReference>
<dbReference type="GO" id="GO:0006914">
    <property type="term" value="P:autophagy"/>
    <property type="evidence" value="ECO:0007669"/>
    <property type="project" value="TreeGrafter"/>
</dbReference>
<dbReference type="EMBL" id="JAPWDV010000003">
    <property type="protein sequence ID" value="KAJ6217792.1"/>
    <property type="molecule type" value="Genomic_DNA"/>
</dbReference>
<evidence type="ECO:0008006" key="9">
    <source>
        <dbReference type="Google" id="ProtNLM"/>
    </source>
</evidence>
<dbReference type="Pfam" id="PF10366">
    <property type="entry name" value="Vps39_1"/>
    <property type="match status" value="1"/>
</dbReference>